<sequence>EELGHHRYQVITLEEAIARIRQWQSLARTVVLTFDDAYKDFIENAVPVLKRHGFTATVFAPTGLLGGTAVWDTYDKSKQLMTWDELRDVQRLGFDIASHTVSHVRLSLCDEQRLDQELRGSLDALREGLPRVVPVLAYPGGHCGKRVMAAVREAGYIAAVGTASRWPNYPWTNLYRLRRRRWKT</sequence>
<proteinExistence type="predicted"/>
<reference evidence="4" key="1">
    <citation type="journal article" date="2014" name="Front. Microbiol.">
        <title>High frequency of phylogenetically diverse reductive dehalogenase-homologous genes in deep subseafloor sedimentary metagenomes.</title>
        <authorList>
            <person name="Kawai M."/>
            <person name="Futagami T."/>
            <person name="Toyoda A."/>
            <person name="Takaki Y."/>
            <person name="Nishi S."/>
            <person name="Hori S."/>
            <person name="Arai W."/>
            <person name="Tsubouchi T."/>
            <person name="Morono Y."/>
            <person name="Uchiyama I."/>
            <person name="Ito T."/>
            <person name="Fujiyama A."/>
            <person name="Inagaki F."/>
            <person name="Takami H."/>
        </authorList>
    </citation>
    <scope>NUCLEOTIDE SEQUENCE</scope>
    <source>
        <strain evidence="4">Expedition CK06-06</strain>
    </source>
</reference>
<dbReference type="AlphaFoldDB" id="X0UL77"/>
<dbReference type="InterPro" id="IPR051398">
    <property type="entry name" value="Polysacch_Deacetylase"/>
</dbReference>
<evidence type="ECO:0000256" key="2">
    <source>
        <dbReference type="ARBA" id="ARBA00022729"/>
    </source>
</evidence>
<dbReference type="GO" id="GO:0016810">
    <property type="term" value="F:hydrolase activity, acting on carbon-nitrogen (but not peptide) bonds"/>
    <property type="evidence" value="ECO:0007669"/>
    <property type="project" value="InterPro"/>
</dbReference>
<organism evidence="4">
    <name type="scientific">marine sediment metagenome</name>
    <dbReference type="NCBI Taxonomy" id="412755"/>
    <lineage>
        <taxon>unclassified sequences</taxon>
        <taxon>metagenomes</taxon>
        <taxon>ecological metagenomes</taxon>
    </lineage>
</organism>
<evidence type="ECO:0000313" key="4">
    <source>
        <dbReference type="EMBL" id="GAG00017.1"/>
    </source>
</evidence>
<dbReference type="PANTHER" id="PTHR34216">
    <property type="match status" value="1"/>
</dbReference>
<protein>
    <recommendedName>
        <fullName evidence="3">NodB homology domain-containing protein</fullName>
    </recommendedName>
</protein>
<dbReference type="CDD" id="cd10918">
    <property type="entry name" value="CE4_NodB_like_5s_6s"/>
    <property type="match status" value="1"/>
</dbReference>
<feature type="domain" description="NodB homology" evidence="3">
    <location>
        <begin position="28"/>
        <end position="184"/>
    </location>
</feature>
<dbReference type="Pfam" id="PF01522">
    <property type="entry name" value="Polysacc_deac_1"/>
    <property type="match status" value="1"/>
</dbReference>
<dbReference type="GO" id="GO:0005975">
    <property type="term" value="P:carbohydrate metabolic process"/>
    <property type="evidence" value="ECO:0007669"/>
    <property type="project" value="InterPro"/>
</dbReference>
<gene>
    <name evidence="4" type="ORF">S01H1_41456</name>
</gene>
<evidence type="ECO:0000256" key="1">
    <source>
        <dbReference type="ARBA" id="ARBA00004613"/>
    </source>
</evidence>
<accession>X0UL77</accession>
<dbReference type="PANTHER" id="PTHR34216:SF3">
    <property type="entry name" value="POLY-BETA-1,6-N-ACETYL-D-GLUCOSAMINE N-DEACETYLASE"/>
    <property type="match status" value="1"/>
</dbReference>
<dbReference type="EMBL" id="BARS01026297">
    <property type="protein sequence ID" value="GAG00017.1"/>
    <property type="molecule type" value="Genomic_DNA"/>
</dbReference>
<dbReference type="InterPro" id="IPR011330">
    <property type="entry name" value="Glyco_hydro/deAcase_b/a-brl"/>
</dbReference>
<dbReference type="Gene3D" id="3.20.20.370">
    <property type="entry name" value="Glycoside hydrolase/deacetylase"/>
    <property type="match status" value="1"/>
</dbReference>
<dbReference type="SUPFAM" id="SSF88713">
    <property type="entry name" value="Glycoside hydrolase/deacetylase"/>
    <property type="match status" value="1"/>
</dbReference>
<keyword evidence="2" id="KW-0732">Signal</keyword>
<name>X0UL77_9ZZZZ</name>
<dbReference type="PROSITE" id="PS51677">
    <property type="entry name" value="NODB"/>
    <property type="match status" value="1"/>
</dbReference>
<feature type="non-terminal residue" evidence="4">
    <location>
        <position position="1"/>
    </location>
</feature>
<evidence type="ECO:0000259" key="3">
    <source>
        <dbReference type="PROSITE" id="PS51677"/>
    </source>
</evidence>
<comment type="subcellular location">
    <subcellularLocation>
        <location evidence="1">Secreted</location>
    </subcellularLocation>
</comment>
<comment type="caution">
    <text evidence="4">The sequence shown here is derived from an EMBL/GenBank/DDBJ whole genome shotgun (WGS) entry which is preliminary data.</text>
</comment>
<dbReference type="GO" id="GO:0005576">
    <property type="term" value="C:extracellular region"/>
    <property type="evidence" value="ECO:0007669"/>
    <property type="project" value="UniProtKB-SubCell"/>
</dbReference>
<dbReference type="InterPro" id="IPR002509">
    <property type="entry name" value="NODB_dom"/>
</dbReference>